<dbReference type="Pfam" id="PF14588">
    <property type="entry name" value="YjgF_endoribonc"/>
    <property type="match status" value="1"/>
</dbReference>
<dbReference type="PANTHER" id="PTHR43760">
    <property type="entry name" value="ENDORIBONUCLEASE-RELATED"/>
    <property type="match status" value="1"/>
</dbReference>
<proteinExistence type="predicted"/>
<organism evidence="2 3">
    <name type="scientific">Stella humosa</name>
    <dbReference type="NCBI Taxonomy" id="94"/>
    <lineage>
        <taxon>Bacteria</taxon>
        <taxon>Pseudomonadati</taxon>
        <taxon>Pseudomonadota</taxon>
        <taxon>Alphaproteobacteria</taxon>
        <taxon>Rhodospirillales</taxon>
        <taxon>Stellaceae</taxon>
        <taxon>Stella</taxon>
    </lineage>
</organism>
<reference evidence="2 3" key="1">
    <citation type="submission" date="2018-11" db="EMBL/GenBank/DDBJ databases">
        <title>Genomic Encyclopedia of Type Strains, Phase IV (KMG-IV): sequencing the most valuable type-strain genomes for metagenomic binning, comparative biology and taxonomic classification.</title>
        <authorList>
            <person name="Goeker M."/>
        </authorList>
    </citation>
    <scope>NUCLEOTIDE SEQUENCE [LARGE SCALE GENOMIC DNA]</scope>
    <source>
        <strain evidence="2 3">DSM 5900</strain>
    </source>
</reference>
<comment type="caution">
    <text evidence="2">The sequence shown here is derived from an EMBL/GenBank/DDBJ whole genome shotgun (WGS) entry which is preliminary data.</text>
</comment>
<keyword evidence="3" id="KW-1185">Reference proteome</keyword>
<dbReference type="PANTHER" id="PTHR43760:SF1">
    <property type="entry name" value="ENDORIBONUCLEASE L-PSP_CHORISMATE MUTASE-LIKE DOMAIN-CONTAINING PROTEIN"/>
    <property type="match status" value="1"/>
</dbReference>
<dbReference type="Gene3D" id="3.30.1330.40">
    <property type="entry name" value="RutC-like"/>
    <property type="match status" value="1"/>
</dbReference>
<dbReference type="InterPro" id="IPR013813">
    <property type="entry name" value="Endoribo_LPSP/chorism_mut-like"/>
</dbReference>
<dbReference type="CDD" id="cd02199">
    <property type="entry name" value="YjgF_YER057c_UK114_like_1"/>
    <property type="match status" value="1"/>
</dbReference>
<dbReference type="OrthoDB" id="9806350at2"/>
<protein>
    <submittedName>
        <fullName evidence="2">Enamine deaminase RidA (YjgF/YER057c/UK114 family)</fullName>
    </submittedName>
</protein>
<dbReference type="RefSeq" id="WP_123695210.1">
    <property type="nucleotide sequence ID" value="NZ_AP019700.1"/>
</dbReference>
<evidence type="ECO:0000313" key="3">
    <source>
        <dbReference type="Proteomes" id="UP000278222"/>
    </source>
</evidence>
<name>A0A3N1KIH9_9PROT</name>
<dbReference type="InterPro" id="IPR035959">
    <property type="entry name" value="RutC-like_sf"/>
</dbReference>
<dbReference type="EMBL" id="RJKX01000018">
    <property type="protein sequence ID" value="ROP81383.1"/>
    <property type="molecule type" value="Genomic_DNA"/>
</dbReference>
<gene>
    <name evidence="2" type="ORF">EDC65_5241</name>
</gene>
<sequence>MAGAIEARLAELGIELPQAAAPAANYVPTTMHNGVLYVAGQIPMWNGERRFIGTLGDGVSIADGQAAARLCCLNIIAQAKRALGDLDRITQILRLGGFVASTPSFGDQPPVVNGASDLMVEIFGDKGRHARAAVGVSALPFGVAVEVEATIAFV</sequence>
<evidence type="ECO:0000259" key="1">
    <source>
        <dbReference type="Pfam" id="PF14588"/>
    </source>
</evidence>
<feature type="domain" description="Endoribonuclease L-PSP/chorismate mutase-like" evidence="1">
    <location>
        <begin position="6"/>
        <end position="140"/>
    </location>
</feature>
<evidence type="ECO:0000313" key="2">
    <source>
        <dbReference type="EMBL" id="ROP81383.1"/>
    </source>
</evidence>
<dbReference type="SUPFAM" id="SSF55298">
    <property type="entry name" value="YjgF-like"/>
    <property type="match status" value="1"/>
</dbReference>
<dbReference type="AlphaFoldDB" id="A0A3N1KIH9"/>
<dbReference type="Proteomes" id="UP000278222">
    <property type="component" value="Unassembled WGS sequence"/>
</dbReference>
<accession>A0A3N1KIH9</accession>